<feature type="region of interest" description="Disordered" evidence="1">
    <location>
        <begin position="104"/>
        <end position="132"/>
    </location>
</feature>
<dbReference type="PROSITE" id="PS00018">
    <property type="entry name" value="EF_HAND_1"/>
    <property type="match status" value="2"/>
</dbReference>
<evidence type="ECO:0000256" key="2">
    <source>
        <dbReference type="SAM" id="SignalP"/>
    </source>
</evidence>
<dbReference type="Gene3D" id="1.10.238.10">
    <property type="entry name" value="EF-hand"/>
    <property type="match status" value="2"/>
</dbReference>
<evidence type="ECO:0000313" key="4">
    <source>
        <dbReference type="EMBL" id="MBD7988664.1"/>
    </source>
</evidence>
<protein>
    <recommendedName>
        <fullName evidence="3">EF-hand domain-containing protein</fullName>
    </recommendedName>
</protein>
<dbReference type="InterPro" id="IPR018247">
    <property type="entry name" value="EF_Hand_1_Ca_BS"/>
</dbReference>
<comment type="caution">
    <text evidence="4">The sequence shown here is derived from an EMBL/GenBank/DDBJ whole genome shotgun (WGS) entry which is preliminary data.</text>
</comment>
<keyword evidence="5" id="KW-1185">Reference proteome</keyword>
<sequence length="227" mass="24852">MKRHALFFATALAVASVGTAGLAVAQSTSVVPAKAATDATGVDAQRPMRDRSHRSGHHGGRGHAMRGGIESMDADGDGRVSRAEFDAAQVARQEAREARATRMAERRAARGEAAGEGPRRVREGRADGPRAGRHAAFDFDAIDANRDGYVVRTEVAAHRERMREQMRVEGAKRFDEAFVAADLNRDGKLSRVEVDEKMPRLSKRFAWMDDNRDGFLGRAELDAGKRR</sequence>
<name>A0ABR8UM57_9GAMM</name>
<feature type="chain" id="PRO_5045799563" description="EF-hand domain-containing protein" evidence="2">
    <location>
        <begin position="26"/>
        <end position="227"/>
    </location>
</feature>
<reference evidence="4 5" key="1">
    <citation type="submission" date="2020-08" db="EMBL/GenBank/DDBJ databases">
        <title>A Genomic Blueprint of the Chicken Gut Microbiome.</title>
        <authorList>
            <person name="Gilroy R."/>
            <person name="Ravi A."/>
            <person name="Getino M."/>
            <person name="Pursley I."/>
            <person name="Horton D.L."/>
            <person name="Alikhan N.-F."/>
            <person name="Baker D."/>
            <person name="Gharbi K."/>
            <person name="Hall N."/>
            <person name="Watson M."/>
            <person name="Adriaenssens E.M."/>
            <person name="Foster-Nyarko E."/>
            <person name="Jarju S."/>
            <person name="Secka A."/>
            <person name="Antonio M."/>
            <person name="Oren A."/>
            <person name="Chaudhuri R."/>
            <person name="La Ragione R.M."/>
            <person name="Hildebrand F."/>
            <person name="Pallen M.J."/>
        </authorList>
    </citation>
    <scope>NUCLEOTIDE SEQUENCE [LARGE SCALE GENOMIC DNA]</scope>
    <source>
        <strain evidence="4 5">Sa2BVA3</strain>
    </source>
</reference>
<evidence type="ECO:0000259" key="3">
    <source>
        <dbReference type="PROSITE" id="PS50222"/>
    </source>
</evidence>
<dbReference type="EMBL" id="JACSQJ010000006">
    <property type="protein sequence ID" value="MBD7988664.1"/>
    <property type="molecule type" value="Genomic_DNA"/>
</dbReference>
<evidence type="ECO:0000313" key="5">
    <source>
        <dbReference type="Proteomes" id="UP000647183"/>
    </source>
</evidence>
<feature type="region of interest" description="Disordered" evidence="1">
    <location>
        <begin position="37"/>
        <end position="69"/>
    </location>
</feature>
<dbReference type="InterPro" id="IPR011992">
    <property type="entry name" value="EF-hand-dom_pair"/>
</dbReference>
<feature type="domain" description="EF-hand" evidence="3">
    <location>
        <begin position="169"/>
        <end position="204"/>
    </location>
</feature>
<dbReference type="Pfam" id="PF13202">
    <property type="entry name" value="EF-hand_5"/>
    <property type="match status" value="3"/>
</dbReference>
<dbReference type="PROSITE" id="PS50222">
    <property type="entry name" value="EF_HAND_2"/>
    <property type="match status" value="1"/>
</dbReference>
<feature type="signal peptide" evidence="2">
    <location>
        <begin position="1"/>
        <end position="25"/>
    </location>
</feature>
<keyword evidence="2" id="KW-0732">Signal</keyword>
<feature type="compositionally biased region" description="Basic residues" evidence="1">
    <location>
        <begin position="51"/>
        <end position="64"/>
    </location>
</feature>
<dbReference type="Proteomes" id="UP000647183">
    <property type="component" value="Unassembled WGS sequence"/>
</dbReference>
<gene>
    <name evidence="4" type="ORF">H9645_11570</name>
</gene>
<dbReference type="SUPFAM" id="SSF47473">
    <property type="entry name" value="EF-hand"/>
    <property type="match status" value="1"/>
</dbReference>
<dbReference type="RefSeq" id="WP_191729843.1">
    <property type="nucleotide sequence ID" value="NZ_JACSQJ010000006.1"/>
</dbReference>
<dbReference type="InterPro" id="IPR002048">
    <property type="entry name" value="EF_hand_dom"/>
</dbReference>
<evidence type="ECO:0000256" key="1">
    <source>
        <dbReference type="SAM" id="MobiDB-lite"/>
    </source>
</evidence>
<feature type="compositionally biased region" description="Basic and acidic residues" evidence="1">
    <location>
        <begin position="117"/>
        <end position="130"/>
    </location>
</feature>
<organism evidence="4 5">
    <name type="scientific">Luteimonas colneyensis</name>
    <dbReference type="NCBI Taxonomy" id="2762230"/>
    <lineage>
        <taxon>Bacteria</taxon>
        <taxon>Pseudomonadati</taxon>
        <taxon>Pseudomonadota</taxon>
        <taxon>Gammaproteobacteria</taxon>
        <taxon>Lysobacterales</taxon>
        <taxon>Lysobacteraceae</taxon>
        <taxon>Luteimonas</taxon>
    </lineage>
</organism>
<accession>A0ABR8UM57</accession>
<proteinExistence type="predicted"/>